<dbReference type="Proteomes" id="UP001304895">
    <property type="component" value="Unassembled WGS sequence"/>
</dbReference>
<feature type="transmembrane region" description="Helical" evidence="2">
    <location>
        <begin position="198"/>
        <end position="225"/>
    </location>
</feature>
<reference evidence="4" key="2">
    <citation type="submission" date="2023-05" db="EMBL/GenBank/DDBJ databases">
        <authorList>
            <consortium name="Lawrence Berkeley National Laboratory"/>
            <person name="Steindorff A."/>
            <person name="Hensen N."/>
            <person name="Bonometti L."/>
            <person name="Westerberg I."/>
            <person name="Brannstrom I.O."/>
            <person name="Guillou S."/>
            <person name="Cros-Aarteil S."/>
            <person name="Calhoun S."/>
            <person name="Haridas S."/>
            <person name="Kuo A."/>
            <person name="Mondo S."/>
            <person name="Pangilinan J."/>
            <person name="Riley R."/>
            <person name="Labutti K."/>
            <person name="Andreopoulos B."/>
            <person name="Lipzen A."/>
            <person name="Chen C."/>
            <person name="Yanf M."/>
            <person name="Daum C."/>
            <person name="Ng V."/>
            <person name="Clum A."/>
            <person name="Ohm R."/>
            <person name="Martin F."/>
            <person name="Silar P."/>
            <person name="Natvig D."/>
            <person name="Lalanne C."/>
            <person name="Gautier V."/>
            <person name="Ament-Velasquez S.L."/>
            <person name="Kruys A."/>
            <person name="Hutchinson M.I."/>
            <person name="Powell A.J."/>
            <person name="Barry K."/>
            <person name="Miller A.N."/>
            <person name="Grigoriev I.V."/>
            <person name="Debuchy R."/>
            <person name="Gladieux P."/>
            <person name="Thoren M.H."/>
            <person name="Johannesson H."/>
        </authorList>
    </citation>
    <scope>NUCLEOTIDE SEQUENCE</scope>
    <source>
        <strain evidence="4">CBS 123565</strain>
    </source>
</reference>
<feature type="region of interest" description="Disordered" evidence="1">
    <location>
        <begin position="234"/>
        <end position="290"/>
    </location>
</feature>
<feature type="compositionally biased region" description="Basic and acidic residues" evidence="1">
    <location>
        <begin position="329"/>
        <end position="342"/>
    </location>
</feature>
<evidence type="ECO:0000259" key="3">
    <source>
        <dbReference type="PROSITE" id="PS51212"/>
    </source>
</evidence>
<dbReference type="CDD" id="cd12087">
    <property type="entry name" value="TM_EGFR-like"/>
    <property type="match status" value="1"/>
</dbReference>
<dbReference type="AlphaFoldDB" id="A0AAN6ZEN9"/>
<evidence type="ECO:0000313" key="4">
    <source>
        <dbReference type="EMBL" id="KAK4134724.1"/>
    </source>
</evidence>
<keyword evidence="2" id="KW-0472">Membrane</keyword>
<dbReference type="InterPro" id="IPR002889">
    <property type="entry name" value="WSC_carb-bd"/>
</dbReference>
<feature type="compositionally biased region" description="Gly residues" evidence="1">
    <location>
        <begin position="248"/>
        <end position="262"/>
    </location>
</feature>
<keyword evidence="2" id="KW-0812">Transmembrane</keyword>
<accession>A0AAN6ZEN9</accession>
<dbReference type="Pfam" id="PF01822">
    <property type="entry name" value="WSC"/>
    <property type="match status" value="1"/>
</dbReference>
<sequence>MAKPSIPMEYCASSNTANMVPLNNIWQSDGRCFNSCTDLRFALAIVQGKNCWCSNLVPNPADEKPLTDCQDPCPGYPDDHCGGKGVFGYMLVAGFTPTGTAPGPSATKPPSSSSVPSSSTVTSTTLSSSSSSASSSTTTTTTTTTSSSSKTSSSSARPIVETVTVGGTVRTVTATPDPEPTSTSTNDPAPVPTESKGLAAGAIAGIVIGVIGGLAILAAFLWLLFAKRRKRQRLDEADVASNGAGAPMRGGGGGGGGRGSGSPPGMAAATPKSTETAQSRYPLGQVPPGWDAAKRRSHLMPIDPRLDPFAKGIYADQNHSRESFNSLQDNHDYSRRVHEPTRVLRATNPDPDV</sequence>
<dbReference type="PROSITE" id="PS51212">
    <property type="entry name" value="WSC"/>
    <property type="match status" value="1"/>
</dbReference>
<feature type="domain" description="WSC" evidence="3">
    <location>
        <begin position="5"/>
        <end position="93"/>
    </location>
</feature>
<feature type="region of interest" description="Disordered" evidence="1">
    <location>
        <begin position="320"/>
        <end position="353"/>
    </location>
</feature>
<comment type="caution">
    <text evidence="4">The sequence shown here is derived from an EMBL/GenBank/DDBJ whole genome shotgun (WGS) entry which is preliminary data.</text>
</comment>
<dbReference type="PANTHER" id="PTHR16861:SF4">
    <property type="entry name" value="SH3 DOMAIN PROTEIN (AFU_ORTHOLOGUE AFUA_1G13610)"/>
    <property type="match status" value="1"/>
</dbReference>
<dbReference type="PANTHER" id="PTHR16861">
    <property type="entry name" value="GLYCOPROTEIN 38"/>
    <property type="match status" value="1"/>
</dbReference>
<keyword evidence="5" id="KW-1185">Reference proteome</keyword>
<dbReference type="SMART" id="SM00321">
    <property type="entry name" value="WSC"/>
    <property type="match status" value="1"/>
</dbReference>
<feature type="compositionally biased region" description="Low complexity" evidence="1">
    <location>
        <begin position="100"/>
        <end position="173"/>
    </location>
</feature>
<protein>
    <recommendedName>
        <fullName evidence="3">WSC domain-containing protein</fullName>
    </recommendedName>
</protein>
<evidence type="ECO:0000256" key="1">
    <source>
        <dbReference type="SAM" id="MobiDB-lite"/>
    </source>
</evidence>
<gene>
    <name evidence="4" type="ORF">BT67DRAFT_496680</name>
</gene>
<evidence type="ECO:0000313" key="5">
    <source>
        <dbReference type="Proteomes" id="UP001304895"/>
    </source>
</evidence>
<dbReference type="EMBL" id="MU853408">
    <property type="protein sequence ID" value="KAK4134724.1"/>
    <property type="molecule type" value="Genomic_DNA"/>
</dbReference>
<feature type="region of interest" description="Disordered" evidence="1">
    <location>
        <begin position="100"/>
        <end position="193"/>
    </location>
</feature>
<reference evidence="4" key="1">
    <citation type="journal article" date="2023" name="Mol. Phylogenet. Evol.">
        <title>Genome-scale phylogeny and comparative genomics of the fungal order Sordariales.</title>
        <authorList>
            <person name="Hensen N."/>
            <person name="Bonometti L."/>
            <person name="Westerberg I."/>
            <person name="Brannstrom I.O."/>
            <person name="Guillou S."/>
            <person name="Cros-Aarteil S."/>
            <person name="Calhoun S."/>
            <person name="Haridas S."/>
            <person name="Kuo A."/>
            <person name="Mondo S."/>
            <person name="Pangilinan J."/>
            <person name="Riley R."/>
            <person name="LaButti K."/>
            <person name="Andreopoulos B."/>
            <person name="Lipzen A."/>
            <person name="Chen C."/>
            <person name="Yan M."/>
            <person name="Daum C."/>
            <person name="Ng V."/>
            <person name="Clum A."/>
            <person name="Steindorff A."/>
            <person name="Ohm R.A."/>
            <person name="Martin F."/>
            <person name="Silar P."/>
            <person name="Natvig D.O."/>
            <person name="Lalanne C."/>
            <person name="Gautier V."/>
            <person name="Ament-Velasquez S.L."/>
            <person name="Kruys A."/>
            <person name="Hutchinson M.I."/>
            <person name="Powell A.J."/>
            <person name="Barry K."/>
            <person name="Miller A.N."/>
            <person name="Grigoriev I.V."/>
            <person name="Debuchy R."/>
            <person name="Gladieux P."/>
            <person name="Hiltunen Thoren M."/>
            <person name="Johannesson H."/>
        </authorList>
    </citation>
    <scope>NUCLEOTIDE SEQUENCE</scope>
    <source>
        <strain evidence="4">CBS 123565</strain>
    </source>
</reference>
<name>A0AAN6ZEN9_9PEZI</name>
<evidence type="ECO:0000256" key="2">
    <source>
        <dbReference type="SAM" id="Phobius"/>
    </source>
</evidence>
<organism evidence="4 5">
    <name type="scientific">Trichocladium antarcticum</name>
    <dbReference type="NCBI Taxonomy" id="1450529"/>
    <lineage>
        <taxon>Eukaryota</taxon>
        <taxon>Fungi</taxon>
        <taxon>Dikarya</taxon>
        <taxon>Ascomycota</taxon>
        <taxon>Pezizomycotina</taxon>
        <taxon>Sordariomycetes</taxon>
        <taxon>Sordariomycetidae</taxon>
        <taxon>Sordariales</taxon>
        <taxon>Chaetomiaceae</taxon>
        <taxon>Trichocladium</taxon>
    </lineage>
</organism>
<proteinExistence type="predicted"/>
<keyword evidence="2" id="KW-1133">Transmembrane helix</keyword>